<feature type="active site" description="Charge relay system" evidence="5">
    <location>
        <position position="358"/>
    </location>
</feature>
<organism evidence="9 10">
    <name type="scientific">Stigmatella aurantiaca (strain DW4/3-1)</name>
    <dbReference type="NCBI Taxonomy" id="378806"/>
    <lineage>
        <taxon>Bacteria</taxon>
        <taxon>Pseudomonadati</taxon>
        <taxon>Myxococcota</taxon>
        <taxon>Myxococcia</taxon>
        <taxon>Myxococcales</taxon>
        <taxon>Cystobacterineae</taxon>
        <taxon>Archangiaceae</taxon>
        <taxon>Stigmatella</taxon>
    </lineage>
</organism>
<keyword evidence="4 5" id="KW-0720">Serine protease</keyword>
<accession>Q08ZR0</accession>
<dbReference type="PROSITE" id="PS00138">
    <property type="entry name" value="SUBTILASE_SER"/>
    <property type="match status" value="1"/>
</dbReference>
<evidence type="ECO:0000256" key="2">
    <source>
        <dbReference type="ARBA" id="ARBA00022670"/>
    </source>
</evidence>
<evidence type="ECO:0000313" key="9">
    <source>
        <dbReference type="EMBL" id="EAU65999.1"/>
    </source>
</evidence>
<evidence type="ECO:0000259" key="7">
    <source>
        <dbReference type="Pfam" id="PF00082"/>
    </source>
</evidence>
<dbReference type="Pfam" id="PF00082">
    <property type="entry name" value="Peptidase_S8"/>
    <property type="match status" value="1"/>
</dbReference>
<dbReference type="PATRIC" id="fig|378806.16.peg.5093"/>
<dbReference type="InterPro" id="IPR000209">
    <property type="entry name" value="Peptidase_S8/S53_dom"/>
</dbReference>
<gene>
    <name evidence="9" type="ORF">STIAU_8484</name>
</gene>
<evidence type="ECO:0000256" key="1">
    <source>
        <dbReference type="ARBA" id="ARBA00011073"/>
    </source>
</evidence>
<dbReference type="EMBL" id="AAMD01000067">
    <property type="protein sequence ID" value="EAU65999.1"/>
    <property type="molecule type" value="Genomic_DNA"/>
</dbReference>
<dbReference type="InterPro" id="IPR023827">
    <property type="entry name" value="Peptidase_S8_Asp-AS"/>
</dbReference>
<dbReference type="SUPFAM" id="SSF54897">
    <property type="entry name" value="Protease propeptides/inhibitors"/>
    <property type="match status" value="1"/>
</dbReference>
<feature type="active site" description="Charge relay system" evidence="5">
    <location>
        <position position="208"/>
    </location>
</feature>
<evidence type="ECO:0000256" key="6">
    <source>
        <dbReference type="RuleBase" id="RU003355"/>
    </source>
</evidence>
<dbReference type="Pfam" id="PF05922">
    <property type="entry name" value="Inhibitor_I9"/>
    <property type="match status" value="1"/>
</dbReference>
<keyword evidence="3 5" id="KW-0378">Hydrolase</keyword>
<protein>
    <submittedName>
        <fullName evidence="9">Alkaline serine exoprotease A</fullName>
        <ecNumber evidence="9">3.4.21.-</ecNumber>
    </submittedName>
</protein>
<dbReference type="InterPro" id="IPR036852">
    <property type="entry name" value="Peptidase_S8/S53_dom_sf"/>
</dbReference>
<sequence>MKTCSVACARFTHPPMYPEFPMKTVRNTLFLGSALALAACGGELNDSEMLDGAEVGQAEAPLVLAPAGTAVPGSYIVVTKQEGGLRRASLASRITPRHSYSVINGFAADLSAEQLAEVRKDPNVLFVEEDAVVQLEATQSNATWGIDRIDQESLPLSGTYTYTSTGAGVTAYIIDTGIQVNHSQFGGKAAVAYDAVGDGQNGNDCQGHGTHVAGTIGSTTYGVAKGVNLRAVRVLNCSGSGTNSGVIAGINWVTSNHVKPAVANMSLGGSASSAVNTAVTNLSNAGVFVAVAAGNSNANASGFSPASAPAVTTVAASTKTDARASYSNYGSLIDIYAPGTDITSTWIGSGTNTISGTSMASPHVAGVGALYKATYGDASSATVDAWIKNNASNNKITSNPSGTVNKLLNKRSL</sequence>
<dbReference type="Gene3D" id="3.40.50.200">
    <property type="entry name" value="Peptidase S8/S53 domain"/>
    <property type="match status" value="1"/>
</dbReference>
<dbReference type="PROSITE" id="PS00137">
    <property type="entry name" value="SUBTILASE_HIS"/>
    <property type="match status" value="1"/>
</dbReference>
<evidence type="ECO:0000256" key="3">
    <source>
        <dbReference type="ARBA" id="ARBA00022801"/>
    </source>
</evidence>
<evidence type="ECO:0000313" key="10">
    <source>
        <dbReference type="Proteomes" id="UP000032702"/>
    </source>
</evidence>
<dbReference type="InterPro" id="IPR037045">
    <property type="entry name" value="S8pro/Inhibitor_I9_sf"/>
</dbReference>
<dbReference type="GO" id="GO:0006508">
    <property type="term" value="P:proteolysis"/>
    <property type="evidence" value="ECO:0007669"/>
    <property type="project" value="UniProtKB-KW"/>
</dbReference>
<dbReference type="InterPro" id="IPR034193">
    <property type="entry name" value="PCSK9_ProteinaseK-like"/>
</dbReference>
<reference evidence="9 10" key="1">
    <citation type="submission" date="2006-04" db="EMBL/GenBank/DDBJ databases">
        <authorList>
            <person name="Nierman W.C."/>
        </authorList>
    </citation>
    <scope>NUCLEOTIDE SEQUENCE [LARGE SCALE GENOMIC DNA]</scope>
    <source>
        <strain evidence="9 10">DW4/3-1</strain>
    </source>
</reference>
<proteinExistence type="inferred from homology"/>
<dbReference type="AlphaFoldDB" id="Q08ZR0"/>
<dbReference type="GO" id="GO:0004252">
    <property type="term" value="F:serine-type endopeptidase activity"/>
    <property type="evidence" value="ECO:0007669"/>
    <property type="project" value="UniProtKB-UniRule"/>
</dbReference>
<feature type="domain" description="Inhibitor I9" evidence="8">
    <location>
        <begin position="95"/>
        <end position="135"/>
    </location>
</feature>
<evidence type="ECO:0000256" key="5">
    <source>
        <dbReference type="PROSITE-ProRule" id="PRU01240"/>
    </source>
</evidence>
<dbReference type="InterPro" id="IPR010259">
    <property type="entry name" value="S8pro/Inhibitor_I9"/>
</dbReference>
<feature type="domain" description="Peptidase S8/S53" evidence="7">
    <location>
        <begin position="166"/>
        <end position="396"/>
    </location>
</feature>
<dbReference type="SUPFAM" id="SSF52743">
    <property type="entry name" value="Subtilisin-like"/>
    <property type="match status" value="1"/>
</dbReference>
<dbReference type="PANTHER" id="PTHR43806:SF58">
    <property type="entry name" value="ALKALINE PROTEASE 1-RELATED"/>
    <property type="match status" value="1"/>
</dbReference>
<dbReference type="Gene3D" id="3.30.70.80">
    <property type="entry name" value="Peptidase S8 propeptide/proteinase inhibitor I9"/>
    <property type="match status" value="1"/>
</dbReference>
<dbReference type="PROSITE" id="PS00136">
    <property type="entry name" value="SUBTILASE_ASP"/>
    <property type="match status" value="1"/>
</dbReference>
<dbReference type="EC" id="3.4.21.-" evidence="9"/>
<dbReference type="InterPro" id="IPR023828">
    <property type="entry name" value="Peptidase_S8_Ser-AS"/>
</dbReference>
<name>Q08ZR0_STIAD</name>
<dbReference type="MEROPS" id="S08.051"/>
<comment type="similarity">
    <text evidence="1 5 6">Belongs to the peptidase S8 family.</text>
</comment>
<dbReference type="InterPro" id="IPR015500">
    <property type="entry name" value="Peptidase_S8_subtilisin-rel"/>
</dbReference>
<dbReference type="PROSITE" id="PS51892">
    <property type="entry name" value="SUBTILASE"/>
    <property type="match status" value="1"/>
</dbReference>
<dbReference type="CDD" id="cd04077">
    <property type="entry name" value="Peptidases_S8_PCSK9_ProteinaseK_like"/>
    <property type="match status" value="1"/>
</dbReference>
<dbReference type="GO" id="GO:0005615">
    <property type="term" value="C:extracellular space"/>
    <property type="evidence" value="ECO:0007669"/>
    <property type="project" value="TreeGrafter"/>
</dbReference>
<comment type="caution">
    <text evidence="9">The sequence shown here is derived from an EMBL/GenBank/DDBJ whole genome shotgun (WGS) entry which is preliminary data.</text>
</comment>
<dbReference type="InterPro" id="IPR050131">
    <property type="entry name" value="Peptidase_S8_subtilisin-like"/>
</dbReference>
<dbReference type="PRINTS" id="PR00723">
    <property type="entry name" value="SUBTILISIN"/>
</dbReference>
<keyword evidence="2 5" id="KW-0645">Protease</keyword>
<dbReference type="InterPro" id="IPR022398">
    <property type="entry name" value="Peptidase_S8_His-AS"/>
</dbReference>
<dbReference type="FunFam" id="3.40.50.200:FF:000014">
    <property type="entry name" value="Proteinase K"/>
    <property type="match status" value="1"/>
</dbReference>
<dbReference type="Proteomes" id="UP000032702">
    <property type="component" value="Unassembled WGS sequence"/>
</dbReference>
<evidence type="ECO:0000259" key="8">
    <source>
        <dbReference type="Pfam" id="PF05922"/>
    </source>
</evidence>
<evidence type="ECO:0000256" key="4">
    <source>
        <dbReference type="ARBA" id="ARBA00022825"/>
    </source>
</evidence>
<feature type="active site" description="Charge relay system" evidence="5">
    <location>
        <position position="175"/>
    </location>
</feature>
<dbReference type="PANTHER" id="PTHR43806">
    <property type="entry name" value="PEPTIDASE S8"/>
    <property type="match status" value="1"/>
</dbReference>